<gene>
    <name evidence="1" type="ORF">BDR25DRAFT_391435</name>
</gene>
<reference evidence="1" key="1">
    <citation type="journal article" date="2020" name="Stud. Mycol.">
        <title>101 Dothideomycetes genomes: a test case for predicting lifestyles and emergence of pathogens.</title>
        <authorList>
            <person name="Haridas S."/>
            <person name="Albert R."/>
            <person name="Binder M."/>
            <person name="Bloem J."/>
            <person name="Labutti K."/>
            <person name="Salamov A."/>
            <person name="Andreopoulos B."/>
            <person name="Baker S."/>
            <person name="Barry K."/>
            <person name="Bills G."/>
            <person name="Bluhm B."/>
            <person name="Cannon C."/>
            <person name="Castanera R."/>
            <person name="Culley D."/>
            <person name="Daum C."/>
            <person name="Ezra D."/>
            <person name="Gonzalez J."/>
            <person name="Henrissat B."/>
            <person name="Kuo A."/>
            <person name="Liang C."/>
            <person name="Lipzen A."/>
            <person name="Lutzoni F."/>
            <person name="Magnuson J."/>
            <person name="Mondo S."/>
            <person name="Nolan M."/>
            <person name="Ohm R."/>
            <person name="Pangilinan J."/>
            <person name="Park H.-J."/>
            <person name="Ramirez L."/>
            <person name="Alfaro M."/>
            <person name="Sun H."/>
            <person name="Tritt A."/>
            <person name="Yoshinaga Y."/>
            <person name="Zwiers L.-H."/>
            <person name="Turgeon B."/>
            <person name="Goodwin S."/>
            <person name="Spatafora J."/>
            <person name="Crous P."/>
            <person name="Grigoriev I."/>
        </authorList>
    </citation>
    <scope>NUCLEOTIDE SEQUENCE</scope>
    <source>
        <strain evidence="1">ATCC 200398</strain>
    </source>
</reference>
<evidence type="ECO:0000313" key="2">
    <source>
        <dbReference type="Proteomes" id="UP000799755"/>
    </source>
</evidence>
<proteinExistence type="predicted"/>
<name>A0ACB6R7A6_9PLEO</name>
<dbReference type="EMBL" id="MU003496">
    <property type="protein sequence ID" value="KAF2475139.1"/>
    <property type="molecule type" value="Genomic_DNA"/>
</dbReference>
<comment type="caution">
    <text evidence="1">The sequence shown here is derived from an EMBL/GenBank/DDBJ whole genome shotgun (WGS) entry which is preliminary data.</text>
</comment>
<accession>A0ACB6R7A6</accession>
<keyword evidence="2" id="KW-1185">Reference proteome</keyword>
<organism evidence="1 2">
    <name type="scientific">Lindgomyces ingoldianus</name>
    <dbReference type="NCBI Taxonomy" id="673940"/>
    <lineage>
        <taxon>Eukaryota</taxon>
        <taxon>Fungi</taxon>
        <taxon>Dikarya</taxon>
        <taxon>Ascomycota</taxon>
        <taxon>Pezizomycotina</taxon>
        <taxon>Dothideomycetes</taxon>
        <taxon>Pleosporomycetidae</taxon>
        <taxon>Pleosporales</taxon>
        <taxon>Lindgomycetaceae</taxon>
        <taxon>Lindgomyces</taxon>
    </lineage>
</organism>
<sequence length="218" mass="24382">MPTSQKWLFSRTGIVFAVILALRLTRPGAFLNVSFGIDVAARIHFVRCFDIKNTGGNLPYTYCDDFFGHVCYGALEPHEDFLMQSHFESSYLYIFHYMWLFNSSHPRGTPIGHGSSPKTIAIAEIDAQVLPEPDSVEDLRYEYSSAGASRFPQHDFLIYVPTFLKGSLKKKAIHEIGIELAPHIHLIAGAQLQAGCLGVKSNMKVMAPSRIGSQTRFQ</sequence>
<evidence type="ECO:0000313" key="1">
    <source>
        <dbReference type="EMBL" id="KAF2475139.1"/>
    </source>
</evidence>
<protein>
    <submittedName>
        <fullName evidence="1">Uncharacterized protein</fullName>
    </submittedName>
</protein>
<dbReference type="Proteomes" id="UP000799755">
    <property type="component" value="Unassembled WGS sequence"/>
</dbReference>